<name>A0A368TBI1_9ACTN</name>
<organism evidence="2 3">
    <name type="scientific">Marinitenerispora sediminis</name>
    <dbReference type="NCBI Taxonomy" id="1931232"/>
    <lineage>
        <taxon>Bacteria</taxon>
        <taxon>Bacillati</taxon>
        <taxon>Actinomycetota</taxon>
        <taxon>Actinomycetes</taxon>
        <taxon>Streptosporangiales</taxon>
        <taxon>Nocardiopsidaceae</taxon>
        <taxon>Marinitenerispora</taxon>
    </lineage>
</organism>
<evidence type="ECO:0000313" key="3">
    <source>
        <dbReference type="Proteomes" id="UP000253318"/>
    </source>
</evidence>
<dbReference type="Proteomes" id="UP000253318">
    <property type="component" value="Unassembled WGS sequence"/>
</dbReference>
<feature type="region of interest" description="Disordered" evidence="1">
    <location>
        <begin position="1"/>
        <end position="79"/>
    </location>
</feature>
<protein>
    <submittedName>
        <fullName evidence="2">Uncharacterized protein</fullName>
    </submittedName>
</protein>
<comment type="caution">
    <text evidence="2">The sequence shown here is derived from an EMBL/GenBank/DDBJ whole genome shotgun (WGS) entry which is preliminary data.</text>
</comment>
<feature type="compositionally biased region" description="Gly residues" evidence="1">
    <location>
        <begin position="41"/>
        <end position="64"/>
    </location>
</feature>
<proteinExistence type="predicted"/>
<accession>A0A368TBI1</accession>
<evidence type="ECO:0000313" key="2">
    <source>
        <dbReference type="EMBL" id="RCV62472.1"/>
    </source>
</evidence>
<evidence type="ECO:0000256" key="1">
    <source>
        <dbReference type="SAM" id="MobiDB-lite"/>
    </source>
</evidence>
<gene>
    <name evidence="2" type="ORF">DEF24_00860</name>
</gene>
<feature type="compositionally biased region" description="Low complexity" evidence="1">
    <location>
        <begin position="1"/>
        <end position="19"/>
    </location>
</feature>
<reference evidence="2 3" key="1">
    <citation type="submission" date="2018-04" db="EMBL/GenBank/DDBJ databases">
        <title>Novel actinobacteria from marine sediment.</title>
        <authorList>
            <person name="Ng Z.Y."/>
            <person name="Tan G.Y.A."/>
        </authorList>
    </citation>
    <scope>NUCLEOTIDE SEQUENCE [LARGE SCALE GENOMIC DNA]</scope>
    <source>
        <strain evidence="2 3">TPS81</strain>
    </source>
</reference>
<dbReference type="AlphaFoldDB" id="A0A368TBI1"/>
<sequence>MRGTSAAAGGHRSGRGAQRPGSAPIARSDRWARQGQRCCGGWEGGCRGRTGGGGRRRGGVGTAGAGRPVTVTEPDKLPQ</sequence>
<dbReference type="EMBL" id="QEIN01000004">
    <property type="protein sequence ID" value="RCV62472.1"/>
    <property type="molecule type" value="Genomic_DNA"/>
</dbReference>
<keyword evidence="3" id="KW-1185">Reference proteome</keyword>